<feature type="repeat" description="WD" evidence="1">
    <location>
        <begin position="556"/>
        <end position="587"/>
    </location>
</feature>
<dbReference type="Proteomes" id="UP000692954">
    <property type="component" value="Unassembled WGS sequence"/>
</dbReference>
<dbReference type="GO" id="GO:0016226">
    <property type="term" value="P:iron-sulfur cluster assembly"/>
    <property type="evidence" value="ECO:0007669"/>
    <property type="project" value="TreeGrafter"/>
</dbReference>
<dbReference type="EMBL" id="CAJJDN010000095">
    <property type="protein sequence ID" value="CAD8110028.1"/>
    <property type="molecule type" value="Genomic_DNA"/>
</dbReference>
<dbReference type="PROSITE" id="PS50082">
    <property type="entry name" value="WD_REPEATS_2"/>
    <property type="match status" value="2"/>
</dbReference>
<comment type="caution">
    <text evidence="3">The sequence shown here is derived from an EMBL/GenBank/DDBJ whole genome shotgun (WGS) entry which is preliminary data.</text>
</comment>
<organism evidence="3 4">
    <name type="scientific">Paramecium sonneborni</name>
    <dbReference type="NCBI Taxonomy" id="65129"/>
    <lineage>
        <taxon>Eukaryota</taxon>
        <taxon>Sar</taxon>
        <taxon>Alveolata</taxon>
        <taxon>Ciliophora</taxon>
        <taxon>Intramacronucleata</taxon>
        <taxon>Oligohymenophorea</taxon>
        <taxon>Peniculida</taxon>
        <taxon>Parameciidae</taxon>
        <taxon>Paramecium</taxon>
    </lineage>
</organism>
<dbReference type="SMART" id="SM00320">
    <property type="entry name" value="WD40"/>
    <property type="match status" value="4"/>
</dbReference>
<evidence type="ECO:0000313" key="3">
    <source>
        <dbReference type="EMBL" id="CAD8110028.1"/>
    </source>
</evidence>
<feature type="coiled-coil region" evidence="2">
    <location>
        <begin position="36"/>
        <end position="70"/>
    </location>
</feature>
<accession>A0A8S1Q3K0</accession>
<evidence type="ECO:0000256" key="2">
    <source>
        <dbReference type="SAM" id="Coils"/>
    </source>
</evidence>
<dbReference type="PROSITE" id="PS50294">
    <property type="entry name" value="WD_REPEATS_REGION"/>
    <property type="match status" value="2"/>
</dbReference>
<evidence type="ECO:0000256" key="1">
    <source>
        <dbReference type="PROSITE-ProRule" id="PRU00221"/>
    </source>
</evidence>
<dbReference type="PANTHER" id="PTHR19920:SF0">
    <property type="entry name" value="CYTOSOLIC IRON-SULFUR PROTEIN ASSEMBLY PROTEIN CIAO1-RELATED"/>
    <property type="match status" value="1"/>
</dbReference>
<dbReference type="Pfam" id="PF00400">
    <property type="entry name" value="WD40"/>
    <property type="match status" value="4"/>
</dbReference>
<reference evidence="3" key="1">
    <citation type="submission" date="2021-01" db="EMBL/GenBank/DDBJ databases">
        <authorList>
            <consortium name="Genoscope - CEA"/>
            <person name="William W."/>
        </authorList>
    </citation>
    <scope>NUCLEOTIDE SEQUENCE</scope>
</reference>
<name>A0A8S1Q3K0_9CILI</name>
<keyword evidence="1" id="KW-0853">WD repeat</keyword>
<dbReference type="InterPro" id="IPR001680">
    <property type="entry name" value="WD40_rpt"/>
</dbReference>
<gene>
    <name evidence="3" type="ORF">PSON_ATCC_30995.1.T0950011</name>
</gene>
<feature type="repeat" description="WD" evidence="1">
    <location>
        <begin position="511"/>
        <end position="545"/>
    </location>
</feature>
<keyword evidence="4" id="KW-1185">Reference proteome</keyword>
<dbReference type="PANTHER" id="PTHR19920">
    <property type="entry name" value="WD40 PROTEIN CIAO1"/>
    <property type="match status" value="1"/>
</dbReference>
<evidence type="ECO:0000313" key="4">
    <source>
        <dbReference type="Proteomes" id="UP000692954"/>
    </source>
</evidence>
<dbReference type="AlphaFoldDB" id="A0A8S1Q3K0"/>
<keyword evidence="2" id="KW-0175">Coiled coil</keyword>
<protein>
    <recommendedName>
        <fullName evidence="5">WD40-repeat-containing domain</fullName>
    </recommendedName>
</protein>
<dbReference type="FunFam" id="2.130.10.10:FF:001434">
    <property type="entry name" value="Uncharacterized protein"/>
    <property type="match status" value="1"/>
</dbReference>
<dbReference type="GO" id="GO:0097361">
    <property type="term" value="C:cytosolic [4Fe-4S] assembly targeting complex"/>
    <property type="evidence" value="ECO:0007669"/>
    <property type="project" value="TreeGrafter"/>
</dbReference>
<proteinExistence type="predicted"/>
<evidence type="ECO:0008006" key="5">
    <source>
        <dbReference type="Google" id="ProtNLM"/>
    </source>
</evidence>
<sequence>MNYIQEKCLEHSEEIVGFDINQKDLQMRGQCTKCLANEQKNKAMDIQDQINQIKQTKQILNEERTNLLQSTLENIHKLSESVEQLKNFYIQQIELIIVSIKKWTQSLQNIEDNLINKIQSKESNDYQSFVEFIQDEQDAQIQDQIDFKVEIHNLFLKLTETNLIKKCQSLLENQLTKPIFFENIEKNDYEDIEELNLLCEDHKKEIRFFNLCKESISQKLIGCLECSDGTINQYTSIQTAHKIWKQVKLKRQEKMNKNVDMLQKKVNCLKDYLQIIQKGYNSAIENAINKLNIINQNYSNKVNTTKNLINASWKTLPKEEIIKIAQDLSQINQQSIIQDSSLIEYNIQDNQINEIIKETVLYLQEWIGSQLNKINGFINNFQIDNDVKNQLKKCGNELEVQSIIDIIDLQQKKLIVLESQQQELELSIHLTKSKHLSIQLQQYSQIIQSKMNEQELKPFTYNLIQNNTIKQTEWCYAIAFNNDNSIVVAGCNKQIKVFEFRQEQLKETQILSEHSNDVYTLNFMKKSSQFLSGSADYSIILWQMNENNQWICKQKLNEHTSSIYCLILNNNEDIIISGSSDKSIKFWIKQNEWINSQTITDHTDSVYGLSMNDSQNKVISCGYDKLLLIIEQLQKDQQWNIIQKIQVEQYGRRICFINDNLFTFLPNSKEQMDVYEMNSTNISYSKTKEIMVKCGSEGNCFFPQQYIKQKCLIVSKNGFYVNLIRKQENGNFIIEQSIDFGTNNLYGLMSDNGEYLIIWNGKKKEIQIRKYQEK</sequence>